<dbReference type="EC" id="4.2.1.96" evidence="3"/>
<gene>
    <name evidence="6" type="ORF">XA68_16998</name>
</gene>
<dbReference type="Pfam" id="PF01329">
    <property type="entry name" value="Pterin_4a"/>
    <property type="match status" value="1"/>
</dbReference>
<reference evidence="6 7" key="1">
    <citation type="journal article" date="2015" name="BMC Genomics">
        <title>Gene expression during zombie ant biting behavior reflects the complexity underlying fungal parasitic behavioral manipulation.</title>
        <authorList>
            <person name="de Bekker C."/>
            <person name="Ohm R.A."/>
            <person name="Loreto R.G."/>
            <person name="Sebastian A."/>
            <person name="Albert I."/>
            <person name="Merrow M."/>
            <person name="Brachmann A."/>
            <person name="Hughes D.P."/>
        </authorList>
    </citation>
    <scope>NUCLEOTIDE SEQUENCE [LARGE SCALE GENOMIC DNA]</scope>
    <source>
        <strain evidence="6 7">SC16a</strain>
    </source>
</reference>
<protein>
    <recommendedName>
        <fullName evidence="3">4a-hydroxytetrahydrobiopterin dehydratase</fullName>
        <ecNumber evidence="3">4.2.1.96</ecNumber>
    </recommendedName>
    <alternativeName>
        <fullName evidence="5">4-alpha-hydroxy-tetrahydropterin dehydratase</fullName>
    </alternativeName>
</protein>
<keyword evidence="7" id="KW-1185">Reference proteome</keyword>
<dbReference type="InterPro" id="IPR001533">
    <property type="entry name" value="Pterin_deHydtase"/>
</dbReference>
<accession>A0A2A9PJB0</accession>
<dbReference type="STRING" id="268505.A0A2A9PJB0"/>
<dbReference type="Gene3D" id="3.30.1360.20">
    <property type="entry name" value="Transcriptional coactivator/pterin dehydratase"/>
    <property type="match status" value="1"/>
</dbReference>
<evidence type="ECO:0000256" key="3">
    <source>
        <dbReference type="ARBA" id="ARBA00013252"/>
    </source>
</evidence>
<comment type="caution">
    <text evidence="6">The sequence shown here is derived from an EMBL/GenBank/DDBJ whole genome shotgun (WGS) entry which is preliminary data.</text>
</comment>
<organism evidence="6 7">
    <name type="scientific">Ophiocordyceps unilateralis</name>
    <name type="common">Zombie-ant fungus</name>
    <name type="synonym">Torrubia unilateralis</name>
    <dbReference type="NCBI Taxonomy" id="268505"/>
    <lineage>
        <taxon>Eukaryota</taxon>
        <taxon>Fungi</taxon>
        <taxon>Dikarya</taxon>
        <taxon>Ascomycota</taxon>
        <taxon>Pezizomycotina</taxon>
        <taxon>Sordariomycetes</taxon>
        <taxon>Hypocreomycetidae</taxon>
        <taxon>Hypocreales</taxon>
        <taxon>Ophiocordycipitaceae</taxon>
        <taxon>Ophiocordyceps</taxon>
    </lineage>
</organism>
<dbReference type="AlphaFoldDB" id="A0A2A9PJB0"/>
<dbReference type="CDD" id="cd00488">
    <property type="entry name" value="PCD_DCoH"/>
    <property type="match status" value="1"/>
</dbReference>
<dbReference type="GO" id="GO:0006729">
    <property type="term" value="P:tetrahydrobiopterin biosynthetic process"/>
    <property type="evidence" value="ECO:0007669"/>
    <property type="project" value="InterPro"/>
</dbReference>
<comment type="catalytic activity">
    <reaction evidence="1">
        <text>(4aS,6R)-4a-hydroxy-L-erythro-5,6,7,8-tetrahydrobiopterin = (6R)-L-erythro-6,7-dihydrobiopterin + H2O</text>
        <dbReference type="Rhea" id="RHEA:11920"/>
        <dbReference type="ChEBI" id="CHEBI:15377"/>
        <dbReference type="ChEBI" id="CHEBI:15642"/>
        <dbReference type="ChEBI" id="CHEBI:43120"/>
        <dbReference type="EC" id="4.2.1.96"/>
    </reaction>
</comment>
<dbReference type="GO" id="GO:0008124">
    <property type="term" value="F:4-alpha-hydroxytetrahydrobiopterin dehydratase activity"/>
    <property type="evidence" value="ECO:0007669"/>
    <property type="project" value="UniProtKB-EC"/>
</dbReference>
<evidence type="ECO:0000256" key="2">
    <source>
        <dbReference type="ARBA" id="ARBA00006472"/>
    </source>
</evidence>
<evidence type="ECO:0000313" key="7">
    <source>
        <dbReference type="Proteomes" id="UP000037136"/>
    </source>
</evidence>
<evidence type="ECO:0000256" key="5">
    <source>
        <dbReference type="ARBA" id="ARBA00030497"/>
    </source>
</evidence>
<comment type="similarity">
    <text evidence="2">Belongs to the pterin-4-alpha-carbinolamine dehydratase family.</text>
</comment>
<dbReference type="InterPro" id="IPR036428">
    <property type="entry name" value="PCD_sf"/>
</dbReference>
<dbReference type="OrthoDB" id="277398at2759"/>
<dbReference type="EMBL" id="LAZP02000065">
    <property type="protein sequence ID" value="PFH61575.1"/>
    <property type="molecule type" value="Genomic_DNA"/>
</dbReference>
<evidence type="ECO:0000313" key="6">
    <source>
        <dbReference type="EMBL" id="PFH61575.1"/>
    </source>
</evidence>
<name>A0A2A9PJB0_OPHUN</name>
<dbReference type="Proteomes" id="UP000037136">
    <property type="component" value="Unassembled WGS sequence"/>
</dbReference>
<dbReference type="PANTHER" id="PTHR12599">
    <property type="entry name" value="PTERIN-4-ALPHA-CARBINOLAMINE DEHYDRATASE"/>
    <property type="match status" value="1"/>
</dbReference>
<evidence type="ECO:0000256" key="1">
    <source>
        <dbReference type="ARBA" id="ARBA00001554"/>
    </source>
</evidence>
<evidence type="ECO:0000256" key="4">
    <source>
        <dbReference type="ARBA" id="ARBA00023239"/>
    </source>
</evidence>
<dbReference type="PANTHER" id="PTHR12599:SF0">
    <property type="entry name" value="PTERIN-4-ALPHA-CARBINOLAMINE DEHYDRATASE"/>
    <property type="match status" value="1"/>
</dbReference>
<keyword evidence="4" id="KW-0456">Lyase</keyword>
<reference evidence="6 7" key="2">
    <citation type="journal article" date="2017" name="Sci. Rep.">
        <title>Ant-infecting Ophiocordyceps genomes reveal a high diversity of potential behavioral manipulation genes and a possible major role for enterotoxins.</title>
        <authorList>
            <person name="de Bekker C."/>
            <person name="Ohm R.A."/>
            <person name="Evans H.C."/>
            <person name="Brachmann A."/>
            <person name="Hughes D.P."/>
        </authorList>
    </citation>
    <scope>NUCLEOTIDE SEQUENCE [LARGE SCALE GENOMIC DNA]</scope>
    <source>
        <strain evidence="6 7">SC16a</strain>
    </source>
</reference>
<dbReference type="SUPFAM" id="SSF55248">
    <property type="entry name" value="PCD-like"/>
    <property type="match status" value="1"/>
</dbReference>
<proteinExistence type="inferred from homology"/>
<sequence length="142" mass="15552">MRQKQPCFAPGTNIHALEPDLASLLPSAGGRWQLAADGRALERPFSFKTFAKAWDFMTAVALQAKIHNHHPEWSNVYNVVLVRWTTHNPRGLSDKDVRLAAICDGIAGDFHEVDTKEPASGAAQELLTKVVTDAGDCCGEKK</sequence>